<keyword evidence="2" id="KW-1133">Transmembrane helix</keyword>
<organism evidence="3 4">
    <name type="scientific">Aminobacterium colombiense (strain DSM 12261 / ALA-1)</name>
    <dbReference type="NCBI Taxonomy" id="572547"/>
    <lineage>
        <taxon>Bacteria</taxon>
        <taxon>Thermotogati</taxon>
        <taxon>Synergistota</taxon>
        <taxon>Synergistia</taxon>
        <taxon>Synergistales</taxon>
        <taxon>Aminobacteriaceae</taxon>
        <taxon>Aminobacterium</taxon>
    </lineage>
</organism>
<dbReference type="AlphaFoldDB" id="D5EF90"/>
<protein>
    <submittedName>
        <fullName evidence="3">Uncharacterized protein</fullName>
    </submittedName>
</protein>
<sequence length="113" mass="12870">MFERKINFVFWGIILVGILLAVWIITPLFKTPKLPKTLINTDLKADQLQKEIEALGEKINELETATRKEVRVIREKTAQEVRSLPGSSIANELNDELAKFRGMGVRSSRMDDS</sequence>
<dbReference type="KEGG" id="aco:Amico_1098"/>
<proteinExistence type="predicted"/>
<keyword evidence="2" id="KW-0812">Transmembrane</keyword>
<dbReference type="Proteomes" id="UP000002366">
    <property type="component" value="Chromosome"/>
</dbReference>
<gene>
    <name evidence="3" type="ordered locus">Amico_1098</name>
</gene>
<evidence type="ECO:0000256" key="2">
    <source>
        <dbReference type="SAM" id="Phobius"/>
    </source>
</evidence>
<keyword evidence="2" id="KW-0472">Membrane</keyword>
<keyword evidence="4" id="KW-1185">Reference proteome</keyword>
<keyword evidence="1" id="KW-0175">Coiled coil</keyword>
<accession>D5EF90</accession>
<dbReference type="HOGENOM" id="CLU_2128219_0_0_0"/>
<evidence type="ECO:0000256" key="1">
    <source>
        <dbReference type="SAM" id="Coils"/>
    </source>
</evidence>
<dbReference type="STRING" id="572547.Amico_1098"/>
<feature type="coiled-coil region" evidence="1">
    <location>
        <begin position="38"/>
        <end position="65"/>
    </location>
</feature>
<reference evidence="3 4" key="1">
    <citation type="journal article" date="2010" name="Stand. Genomic Sci.">
        <title>Complete genome sequence of Aminobacterium colombiense type strain (ALA-1).</title>
        <authorList>
            <person name="Chertkov O."/>
            <person name="Sikorski J."/>
            <person name="Brambilla E."/>
            <person name="Lapidus A."/>
            <person name="Copeland A."/>
            <person name="Glavina Del Rio T."/>
            <person name="Nolan M."/>
            <person name="Lucas S."/>
            <person name="Tice H."/>
            <person name="Cheng J.F."/>
            <person name="Han C."/>
            <person name="Detter J.C."/>
            <person name="Bruce D."/>
            <person name="Tapia R."/>
            <person name="Goodwin L."/>
            <person name="Pitluck S."/>
            <person name="Liolios K."/>
            <person name="Ivanova N."/>
            <person name="Mavromatis K."/>
            <person name="Ovchinnikova G."/>
            <person name="Pati A."/>
            <person name="Chen A."/>
            <person name="Palaniappan K."/>
            <person name="Land M."/>
            <person name="Hauser L."/>
            <person name="Chang Y.J."/>
            <person name="Jeffries C.D."/>
            <person name="Spring S."/>
            <person name="Rohde M."/>
            <person name="Goker M."/>
            <person name="Bristow J."/>
            <person name="Eisen J.A."/>
            <person name="Markowitz V."/>
            <person name="Hugenholtz P."/>
            <person name="Kyrpides N.C."/>
            <person name="Klenk H.P."/>
        </authorList>
    </citation>
    <scope>NUCLEOTIDE SEQUENCE [LARGE SCALE GENOMIC DNA]</scope>
    <source>
        <strain evidence="4">DSM 12261 / ALA-1</strain>
    </source>
</reference>
<feature type="transmembrane region" description="Helical" evidence="2">
    <location>
        <begin position="6"/>
        <end position="29"/>
    </location>
</feature>
<evidence type="ECO:0000313" key="3">
    <source>
        <dbReference type="EMBL" id="ADE57222.1"/>
    </source>
</evidence>
<dbReference type="EMBL" id="CP001997">
    <property type="protein sequence ID" value="ADE57222.1"/>
    <property type="molecule type" value="Genomic_DNA"/>
</dbReference>
<name>D5EF90_AMICL</name>
<evidence type="ECO:0000313" key="4">
    <source>
        <dbReference type="Proteomes" id="UP000002366"/>
    </source>
</evidence>